<dbReference type="PANTHER" id="PTHR42084">
    <property type="entry name" value="YALI0E26631P"/>
    <property type="match status" value="1"/>
</dbReference>
<dbReference type="AlphaFoldDB" id="A0A642V3H2"/>
<dbReference type="Proteomes" id="UP000761534">
    <property type="component" value="Unassembled WGS sequence"/>
</dbReference>
<evidence type="ECO:0000256" key="1">
    <source>
        <dbReference type="SAM" id="MobiDB-lite"/>
    </source>
</evidence>
<feature type="region of interest" description="Disordered" evidence="1">
    <location>
        <begin position="363"/>
        <end position="382"/>
    </location>
</feature>
<dbReference type="InterPro" id="IPR021463">
    <property type="entry name" value="Methyltransf_34"/>
</dbReference>
<gene>
    <name evidence="2" type="ORF">TRICI_003545</name>
</gene>
<reference evidence="2" key="1">
    <citation type="journal article" date="2019" name="G3 (Bethesda)">
        <title>Genome Assemblies of Two Rare Opportunistic Yeast Pathogens: Diutina rugosa (syn. Candida rugosa) and Trichomonascus ciferrii (syn. Candida ciferrii).</title>
        <authorList>
            <person name="Mixao V."/>
            <person name="Saus E."/>
            <person name="Hansen A.P."/>
            <person name="Lass-Florl C."/>
            <person name="Gabaldon T."/>
        </authorList>
    </citation>
    <scope>NUCLEOTIDE SEQUENCE</scope>
    <source>
        <strain evidence="2">CBS 4856</strain>
    </source>
</reference>
<name>A0A642V3H2_9ASCO</name>
<evidence type="ECO:0000313" key="2">
    <source>
        <dbReference type="EMBL" id="KAA8912265.1"/>
    </source>
</evidence>
<comment type="caution">
    <text evidence="2">The sequence shown here is derived from an EMBL/GenBank/DDBJ whole genome shotgun (WGS) entry which is preliminary data.</text>
</comment>
<dbReference type="PANTHER" id="PTHR42084:SF1">
    <property type="entry name" value="SERINE_THREONINE-PROTEIN KINASE PPK6"/>
    <property type="match status" value="1"/>
</dbReference>
<proteinExistence type="predicted"/>
<dbReference type="EMBL" id="SWFS01000259">
    <property type="protein sequence ID" value="KAA8912265.1"/>
    <property type="molecule type" value="Genomic_DNA"/>
</dbReference>
<organism evidence="2 3">
    <name type="scientific">Trichomonascus ciferrii</name>
    <dbReference type="NCBI Taxonomy" id="44093"/>
    <lineage>
        <taxon>Eukaryota</taxon>
        <taxon>Fungi</taxon>
        <taxon>Dikarya</taxon>
        <taxon>Ascomycota</taxon>
        <taxon>Saccharomycotina</taxon>
        <taxon>Dipodascomycetes</taxon>
        <taxon>Dipodascales</taxon>
        <taxon>Trichomonascaceae</taxon>
        <taxon>Trichomonascus</taxon>
        <taxon>Trichomonascus ciferrii complex</taxon>
    </lineage>
</organism>
<dbReference type="OrthoDB" id="6419443at2759"/>
<protein>
    <submittedName>
        <fullName evidence="2">Uncharacterized protein</fullName>
    </submittedName>
</protein>
<dbReference type="Pfam" id="PF11312">
    <property type="entry name" value="Methyltransf_34"/>
    <property type="match status" value="1"/>
</dbReference>
<accession>A0A642V3H2</accession>
<feature type="region of interest" description="Disordered" evidence="1">
    <location>
        <begin position="389"/>
        <end position="420"/>
    </location>
</feature>
<keyword evidence="3" id="KW-1185">Reference proteome</keyword>
<sequence>MYGRKDEQKSVGKNDFEPGLEVIPIPGQKILDLFYRGFQSTHEQENKLETQIQAVKGALYDRDYERAFGTQENLDAYVVRWSPSRALGYSALMQSLEPIKTLFQTQSEVKALTIGGGAGAEVVALGSIALLNENESARIKVTAVDVAEWGGVIDKIVHYIAGNWYNQAVNLEDALTQMSLDEARFSVKFINHDILSLSPQAYKLETLDLITSMFTTNELFALSKAGTVRFLRSLSACKKGTLLLLAESAGSYSQIQVGTKTFPVQFLIDHTLTSEGHWKLLDGSDSKCYSGKKVVSRHRPRFCADRPDTFGLTFVGRLRSGGLMSKLTLEELSFFDSHKNGGGSVEHNRPGTLADLGSLYSGQQQLREQSKAESTDQEDDDFGDFVESHEEQEVLTPQSFVPTETSESPTPDPKTNHGGVSVQARIDDLSAFPQQQIKFGQHLVSNKSSNGSISVRPSKTTVKQWGELLSSTPGPKQFVEGCEKTRKTKPMAAAAKQGTTVDFLDQPWDSFGPDDDNLVDVEERDDKPNKNLPSSETLLIYMHENILPFIETALLKKLAPLEYQLRKRALAHPKTKEFIVGYVELLQVANRIMVGRHRRTQAVSKADREARQVERIWQALFARVKAIVQNPDTLPQLSSNFAYPVDSSSSQKCAVCGLYKTEFIKGLSKPAWTETGHKSCLAFWEHRKLFGI</sequence>
<dbReference type="VEuPathDB" id="FungiDB:TRICI_003545"/>
<evidence type="ECO:0000313" key="3">
    <source>
        <dbReference type="Proteomes" id="UP000761534"/>
    </source>
</evidence>